<organism evidence="2">
    <name type="scientific">viral metagenome</name>
    <dbReference type="NCBI Taxonomy" id="1070528"/>
    <lineage>
        <taxon>unclassified sequences</taxon>
        <taxon>metagenomes</taxon>
        <taxon>organismal metagenomes</taxon>
    </lineage>
</organism>
<evidence type="ECO:0000313" key="2">
    <source>
        <dbReference type="EMBL" id="QHT87309.1"/>
    </source>
</evidence>
<keyword evidence="1" id="KW-0472">Membrane</keyword>
<proteinExistence type="predicted"/>
<protein>
    <submittedName>
        <fullName evidence="2">Uncharacterized protein</fullName>
    </submittedName>
</protein>
<keyword evidence="1" id="KW-0812">Transmembrane</keyword>
<name>A0A6C0I3E3_9ZZZZ</name>
<evidence type="ECO:0000256" key="1">
    <source>
        <dbReference type="SAM" id="Phobius"/>
    </source>
</evidence>
<accession>A0A6C0I3E3</accession>
<feature type="transmembrane region" description="Helical" evidence="1">
    <location>
        <begin position="12"/>
        <end position="31"/>
    </location>
</feature>
<feature type="transmembrane region" description="Helical" evidence="1">
    <location>
        <begin position="43"/>
        <end position="72"/>
    </location>
</feature>
<dbReference type="AlphaFoldDB" id="A0A6C0I3E3"/>
<dbReference type="EMBL" id="MN740086">
    <property type="protein sequence ID" value="QHT87309.1"/>
    <property type="molecule type" value="Genomic_DNA"/>
</dbReference>
<keyword evidence="1" id="KW-1133">Transmembrane helix</keyword>
<reference evidence="2" key="1">
    <citation type="journal article" date="2020" name="Nature">
        <title>Giant virus diversity and host interactions through global metagenomics.</title>
        <authorList>
            <person name="Schulz F."/>
            <person name="Roux S."/>
            <person name="Paez-Espino D."/>
            <person name="Jungbluth S."/>
            <person name="Walsh D.A."/>
            <person name="Denef V.J."/>
            <person name="McMahon K.D."/>
            <person name="Konstantinidis K.T."/>
            <person name="Eloe-Fadrosh E.A."/>
            <person name="Kyrpides N.C."/>
            <person name="Woyke T."/>
        </authorList>
    </citation>
    <scope>NUCLEOTIDE SEQUENCE</scope>
    <source>
        <strain evidence="2">GVMAG-M-3300023184-190</strain>
    </source>
</reference>
<sequence length="157" mass="17175">MKFSDLTKDVTPLEIGGGILILLYLIFPVPTPLFLNGIADSPIGIGMMLLAAVFLFFYVNPIISILFVFAVYELLRRMNNNNSNSNAAMVTTASVPTSVSQAKKDEELIEMNKELKTDSLEVDMITNMSPIGKSEPVQFLPTSYKPVSESIGSASTY</sequence>